<protein>
    <submittedName>
        <fullName evidence="13">Site-2 protease family protein</fullName>
    </submittedName>
</protein>
<comment type="caution">
    <text evidence="13">The sequence shown here is derived from an EMBL/GenBank/DDBJ whole genome shotgun (WGS) entry which is preliminary data.</text>
</comment>
<evidence type="ECO:0000256" key="9">
    <source>
        <dbReference type="ARBA" id="ARBA00023049"/>
    </source>
</evidence>
<evidence type="ECO:0000259" key="12">
    <source>
        <dbReference type="Pfam" id="PF02163"/>
    </source>
</evidence>
<dbReference type="RefSeq" id="WP_066865159.1">
    <property type="nucleotide sequence ID" value="NZ_CABKVV010000014.1"/>
</dbReference>
<dbReference type="Proteomes" id="UP001524473">
    <property type="component" value="Unassembled WGS sequence"/>
</dbReference>
<comment type="similarity">
    <text evidence="3">Belongs to the peptidase M50B family.</text>
</comment>
<evidence type="ECO:0000256" key="7">
    <source>
        <dbReference type="ARBA" id="ARBA00022833"/>
    </source>
</evidence>
<evidence type="ECO:0000256" key="8">
    <source>
        <dbReference type="ARBA" id="ARBA00022989"/>
    </source>
</evidence>
<dbReference type="GO" id="GO:0008233">
    <property type="term" value="F:peptidase activity"/>
    <property type="evidence" value="ECO:0007669"/>
    <property type="project" value="UniProtKB-KW"/>
</dbReference>
<dbReference type="PANTHER" id="PTHR42837">
    <property type="entry name" value="REGULATOR OF SIGMA-E PROTEASE RSEP"/>
    <property type="match status" value="1"/>
</dbReference>
<feature type="domain" description="Peptidase M50" evidence="12">
    <location>
        <begin position="14"/>
        <end position="339"/>
    </location>
</feature>
<dbReference type="SUPFAM" id="SSF50156">
    <property type="entry name" value="PDZ domain-like"/>
    <property type="match status" value="1"/>
</dbReference>
<dbReference type="Pfam" id="PF02163">
    <property type="entry name" value="Peptidase_M50"/>
    <property type="match status" value="1"/>
</dbReference>
<evidence type="ECO:0000256" key="1">
    <source>
        <dbReference type="ARBA" id="ARBA00001947"/>
    </source>
</evidence>
<feature type="transmembrane region" description="Helical" evidence="11">
    <location>
        <begin position="6"/>
        <end position="23"/>
    </location>
</feature>
<evidence type="ECO:0000313" key="14">
    <source>
        <dbReference type="Proteomes" id="UP001524473"/>
    </source>
</evidence>
<dbReference type="InterPro" id="IPR008915">
    <property type="entry name" value="Peptidase_M50"/>
</dbReference>
<sequence>MQVLTVILLILIGVLLFGFVIFFHELGHFLLAKASGIRVNEFALGMGPKLFSFQKGETQYALRLFPIGGYCAMEGEDGESEDERAFGKKPVWKRILVVIAGGIFNIILGFVLMLILYGQQDVFATTQIAGFTENSSLEAAGAQVGDYIVEVDHYAVFTGRDLSFALALADPNAVHFVVKRDGQKVDLGETQMRSESTEDGKTVLAMDFKVLGVKNSFWNLIKNAAADTISMARMVIESLKGMLTGRFGLNDIAGPVGTAQVIAQAAGQGLKEGFGTAVSNIVMMIIMITVNLGIVNLLPLPALDGGRLLFLIWEGVSRKPVPAKYEGYIHAAGFVLLLGLMVLIAFNDVLRLIRG</sequence>
<proteinExistence type="inferred from homology"/>
<dbReference type="PANTHER" id="PTHR42837:SF2">
    <property type="entry name" value="MEMBRANE METALLOPROTEASE ARASP2, CHLOROPLASTIC-RELATED"/>
    <property type="match status" value="1"/>
</dbReference>
<keyword evidence="14" id="KW-1185">Reference proteome</keyword>
<evidence type="ECO:0000256" key="11">
    <source>
        <dbReference type="SAM" id="Phobius"/>
    </source>
</evidence>
<keyword evidence="9" id="KW-0482">Metalloprotease</keyword>
<evidence type="ECO:0000256" key="2">
    <source>
        <dbReference type="ARBA" id="ARBA00004141"/>
    </source>
</evidence>
<dbReference type="EMBL" id="JANFZH010000002">
    <property type="protein sequence ID" value="MCQ4838515.1"/>
    <property type="molecule type" value="Genomic_DNA"/>
</dbReference>
<evidence type="ECO:0000256" key="5">
    <source>
        <dbReference type="ARBA" id="ARBA00022692"/>
    </source>
</evidence>
<gene>
    <name evidence="13" type="ORF">NE695_01135</name>
</gene>
<feature type="transmembrane region" description="Helical" evidence="11">
    <location>
        <begin position="281"/>
        <end position="303"/>
    </location>
</feature>
<reference evidence="13 14" key="1">
    <citation type="submission" date="2022-06" db="EMBL/GenBank/DDBJ databases">
        <title>Isolation of gut microbiota from human fecal samples.</title>
        <authorList>
            <person name="Pamer E.G."/>
            <person name="Barat B."/>
            <person name="Waligurski E."/>
            <person name="Medina S."/>
            <person name="Paddock L."/>
            <person name="Mostad J."/>
        </authorList>
    </citation>
    <scope>NUCLEOTIDE SEQUENCE [LARGE SCALE GENOMIC DNA]</scope>
    <source>
        <strain evidence="13 14">DFI.9.73</strain>
    </source>
</reference>
<dbReference type="InterPro" id="IPR036034">
    <property type="entry name" value="PDZ_sf"/>
</dbReference>
<organism evidence="13 14">
    <name type="scientific">Neglectibacter timonensis</name>
    <dbReference type="NCBI Taxonomy" id="1776382"/>
    <lineage>
        <taxon>Bacteria</taxon>
        <taxon>Bacillati</taxon>
        <taxon>Bacillota</taxon>
        <taxon>Clostridia</taxon>
        <taxon>Eubacteriales</taxon>
        <taxon>Oscillospiraceae</taxon>
        <taxon>Neglectibacter</taxon>
    </lineage>
</organism>
<keyword evidence="5 11" id="KW-0812">Transmembrane</keyword>
<evidence type="ECO:0000256" key="10">
    <source>
        <dbReference type="ARBA" id="ARBA00023136"/>
    </source>
</evidence>
<comment type="cofactor">
    <cofactor evidence="1">
        <name>Zn(2+)</name>
        <dbReference type="ChEBI" id="CHEBI:29105"/>
    </cofactor>
</comment>
<feature type="transmembrane region" description="Helical" evidence="11">
    <location>
        <begin position="95"/>
        <end position="117"/>
    </location>
</feature>
<keyword evidence="10 11" id="KW-0472">Membrane</keyword>
<dbReference type="Gene3D" id="2.30.42.10">
    <property type="match status" value="1"/>
</dbReference>
<feature type="transmembrane region" description="Helical" evidence="11">
    <location>
        <begin position="327"/>
        <end position="346"/>
    </location>
</feature>
<keyword evidence="8 11" id="KW-1133">Transmembrane helix</keyword>
<evidence type="ECO:0000256" key="6">
    <source>
        <dbReference type="ARBA" id="ARBA00022801"/>
    </source>
</evidence>
<evidence type="ECO:0000313" key="13">
    <source>
        <dbReference type="EMBL" id="MCQ4838515.1"/>
    </source>
</evidence>
<keyword evidence="6" id="KW-0378">Hydrolase</keyword>
<keyword evidence="4 13" id="KW-0645">Protease</keyword>
<comment type="subcellular location">
    <subcellularLocation>
        <location evidence="2">Membrane</location>
        <topology evidence="2">Multi-pass membrane protein</topology>
    </subcellularLocation>
</comment>
<evidence type="ECO:0000256" key="3">
    <source>
        <dbReference type="ARBA" id="ARBA00007931"/>
    </source>
</evidence>
<dbReference type="GeneID" id="90532834"/>
<dbReference type="GO" id="GO:0006508">
    <property type="term" value="P:proteolysis"/>
    <property type="evidence" value="ECO:0007669"/>
    <property type="project" value="UniProtKB-KW"/>
</dbReference>
<dbReference type="InterPro" id="IPR004387">
    <property type="entry name" value="Pept_M50_Zn"/>
</dbReference>
<name>A0ABT1RVZ7_9FIRM</name>
<dbReference type="CDD" id="cd06163">
    <property type="entry name" value="S2P-M50_PDZ_RseP-like"/>
    <property type="match status" value="1"/>
</dbReference>
<keyword evidence="7" id="KW-0862">Zinc</keyword>
<accession>A0ABT1RVZ7</accession>
<evidence type="ECO:0000256" key="4">
    <source>
        <dbReference type="ARBA" id="ARBA00022670"/>
    </source>
</evidence>